<dbReference type="GO" id="GO:0005737">
    <property type="term" value="C:cytoplasm"/>
    <property type="evidence" value="ECO:0007669"/>
    <property type="project" value="TreeGrafter"/>
</dbReference>
<dbReference type="GO" id="GO:0051301">
    <property type="term" value="P:cell division"/>
    <property type="evidence" value="ECO:0007669"/>
    <property type="project" value="UniProtKB-UniRule"/>
</dbReference>
<dbReference type="PANTHER" id="PTHR10828">
    <property type="entry name" value="M-PHASE INDUCER PHOSPHATASE DUAL SPECIFICITY PHOSPHATASE CDC25"/>
    <property type="match status" value="1"/>
</dbReference>
<dbReference type="FunFam" id="3.40.250.10:FF:000036">
    <property type="entry name" value="M-phase inducer phosphatase"/>
    <property type="match status" value="1"/>
</dbReference>
<dbReference type="Proteomes" id="UP000596742">
    <property type="component" value="Unassembled WGS sequence"/>
</dbReference>
<feature type="domain" description="Rhodanese" evidence="8">
    <location>
        <begin position="462"/>
        <end position="571"/>
    </location>
</feature>
<evidence type="ECO:0000256" key="6">
    <source>
        <dbReference type="RuleBase" id="RU368028"/>
    </source>
</evidence>
<dbReference type="InterPro" id="IPR036873">
    <property type="entry name" value="Rhodanese-like_dom_sf"/>
</dbReference>
<evidence type="ECO:0000313" key="10">
    <source>
        <dbReference type="Proteomes" id="UP000596742"/>
    </source>
</evidence>
<dbReference type="InterPro" id="IPR000751">
    <property type="entry name" value="MPI_Phosphatase"/>
</dbReference>
<dbReference type="InterPro" id="IPR001763">
    <property type="entry name" value="Rhodanese-like_dom"/>
</dbReference>
<reference evidence="9" key="1">
    <citation type="submission" date="2018-11" db="EMBL/GenBank/DDBJ databases">
        <authorList>
            <person name="Alioto T."/>
            <person name="Alioto T."/>
        </authorList>
    </citation>
    <scope>NUCLEOTIDE SEQUENCE</scope>
</reference>
<comment type="similarity">
    <text evidence="1 6">Belongs to the MPI phosphatase family.</text>
</comment>
<feature type="region of interest" description="Disordered" evidence="7">
    <location>
        <begin position="328"/>
        <end position="393"/>
    </location>
</feature>
<dbReference type="CDD" id="cd01530">
    <property type="entry name" value="Cdc25"/>
    <property type="match status" value="1"/>
</dbReference>
<keyword evidence="6" id="KW-0498">Mitosis</keyword>
<evidence type="ECO:0000256" key="2">
    <source>
        <dbReference type="ARBA" id="ARBA00022618"/>
    </source>
</evidence>
<evidence type="ECO:0000256" key="1">
    <source>
        <dbReference type="ARBA" id="ARBA00011065"/>
    </source>
</evidence>
<evidence type="ECO:0000256" key="7">
    <source>
        <dbReference type="SAM" id="MobiDB-lite"/>
    </source>
</evidence>
<dbReference type="EMBL" id="UYJE01006503">
    <property type="protein sequence ID" value="VDI46549.1"/>
    <property type="molecule type" value="Genomic_DNA"/>
</dbReference>
<gene>
    <name evidence="9" type="ORF">MGAL_10B016551</name>
</gene>
<keyword evidence="4 6" id="KW-0904">Protein phosphatase</keyword>
<proteinExistence type="inferred from homology"/>
<name>A0A8B6FDN4_MYTGA</name>
<comment type="catalytic activity">
    <reaction evidence="6">
        <text>O-phospho-L-tyrosyl-[protein] + H2O = L-tyrosyl-[protein] + phosphate</text>
        <dbReference type="Rhea" id="RHEA:10684"/>
        <dbReference type="Rhea" id="RHEA-COMP:10136"/>
        <dbReference type="Rhea" id="RHEA-COMP:20101"/>
        <dbReference type="ChEBI" id="CHEBI:15377"/>
        <dbReference type="ChEBI" id="CHEBI:43474"/>
        <dbReference type="ChEBI" id="CHEBI:46858"/>
        <dbReference type="ChEBI" id="CHEBI:61978"/>
        <dbReference type="EC" id="3.1.3.48"/>
    </reaction>
</comment>
<dbReference type="EC" id="3.1.3.48" evidence="6"/>
<keyword evidence="5 6" id="KW-0131">Cell cycle</keyword>
<dbReference type="Gene3D" id="3.40.250.10">
    <property type="entry name" value="Rhodanese-like domain"/>
    <property type="match status" value="1"/>
</dbReference>
<keyword evidence="3 6" id="KW-0378">Hydrolase</keyword>
<dbReference type="GO" id="GO:0010971">
    <property type="term" value="P:positive regulation of G2/M transition of mitotic cell cycle"/>
    <property type="evidence" value="ECO:0007669"/>
    <property type="project" value="TreeGrafter"/>
</dbReference>
<sequence length="612" mass="69334">MSKSSISKKPPRLRLPLKNLSNNLSFLNALNIAPSKMNSPVTSLAMNLSELHTGRGGTPRRKLSLSSIDTPPTQCQPTPDRLDSSESGCFMDSPTPLDSPTLEMSLQRFASSIKPEIPAEAFTKKKTIAFRRIQSLPPPMMRLSPVDFQDKENTVTAADNDSPMSPDSGLPDIQQPIFYIEENSSQDSGFSLDSRDFEFAAPVGVPKRSKLKIISEDTCSPLKYSPVKSSPSRARPKSFSGLKFSDSKATFQSDSPLKMCPLASFDEEDVDDGFLDLIDHEDNSESSGVPDTMAKLFSAPVLSQTSECEDYIPKVSDSFGKLFSAPVASQTQVTDEETPKLRRSRSLFNRSQSFDVRGRNKRFPASDDSTPHQQSKRRKSFAVDEDEVKETKSMPLPRLHRCHSETDAMIKMALNKIYDEPDLIADCSKPYSLPVIPGKKQDLKSISSETVRQLLDNEYSHVVEKFIIIDCRYPYEYQGGHIRGAKNIYTRESITEEFLRNPTQPEDPEKRNILIFHCEFSSERGPNLSRFLRQQDRHANKECYPALHYPEVYLLEGGYKVFYEQFSEYCDPISYKPMLHKDHQEDLRHFRIKSKSWAGEKTNRPGFRPLKF</sequence>
<protein>
    <recommendedName>
        <fullName evidence="6">M-phase inducer phosphatase</fullName>
        <ecNumber evidence="6">3.1.3.48</ecNumber>
    </recommendedName>
</protein>
<organism evidence="9 10">
    <name type="scientific">Mytilus galloprovincialis</name>
    <name type="common">Mediterranean mussel</name>
    <dbReference type="NCBI Taxonomy" id="29158"/>
    <lineage>
        <taxon>Eukaryota</taxon>
        <taxon>Metazoa</taxon>
        <taxon>Spiralia</taxon>
        <taxon>Lophotrochozoa</taxon>
        <taxon>Mollusca</taxon>
        <taxon>Bivalvia</taxon>
        <taxon>Autobranchia</taxon>
        <taxon>Pteriomorphia</taxon>
        <taxon>Mytilida</taxon>
        <taxon>Mytiloidea</taxon>
        <taxon>Mytilidae</taxon>
        <taxon>Mytilinae</taxon>
        <taxon>Mytilus</taxon>
    </lineage>
</organism>
<evidence type="ECO:0000256" key="5">
    <source>
        <dbReference type="ARBA" id="ARBA00023306"/>
    </source>
</evidence>
<dbReference type="GO" id="GO:0110032">
    <property type="term" value="P:positive regulation of G2/MI transition of meiotic cell cycle"/>
    <property type="evidence" value="ECO:0007669"/>
    <property type="project" value="TreeGrafter"/>
</dbReference>
<dbReference type="GO" id="GO:0000086">
    <property type="term" value="P:G2/M transition of mitotic cell cycle"/>
    <property type="evidence" value="ECO:0007669"/>
    <property type="project" value="TreeGrafter"/>
</dbReference>
<feature type="region of interest" description="Disordered" evidence="7">
    <location>
        <begin position="51"/>
        <end position="85"/>
    </location>
</feature>
<dbReference type="PROSITE" id="PS50206">
    <property type="entry name" value="RHODANESE_3"/>
    <property type="match status" value="1"/>
</dbReference>
<dbReference type="OrthoDB" id="9999371at2759"/>
<dbReference type="GO" id="GO:0005634">
    <property type="term" value="C:nucleus"/>
    <property type="evidence" value="ECO:0007669"/>
    <property type="project" value="TreeGrafter"/>
</dbReference>
<feature type="compositionally biased region" description="Low complexity" evidence="7">
    <location>
        <begin position="70"/>
        <end position="79"/>
    </location>
</feature>
<keyword evidence="10" id="KW-1185">Reference proteome</keyword>
<dbReference type="Pfam" id="PF00581">
    <property type="entry name" value="Rhodanese"/>
    <property type="match status" value="1"/>
</dbReference>
<evidence type="ECO:0000256" key="3">
    <source>
        <dbReference type="ARBA" id="ARBA00022801"/>
    </source>
</evidence>
<evidence type="ECO:0000259" key="8">
    <source>
        <dbReference type="PROSITE" id="PS50206"/>
    </source>
</evidence>
<comment type="function">
    <text evidence="6">Tyrosine protein phosphatase which functions as a dosage-dependent inducer of mitotic progression.</text>
</comment>
<dbReference type="PANTHER" id="PTHR10828:SF17">
    <property type="entry name" value="PROTEIN-TYROSINE-PHOSPHATASE"/>
    <property type="match status" value="1"/>
</dbReference>
<keyword evidence="2 6" id="KW-0132">Cell division</keyword>
<evidence type="ECO:0000313" key="9">
    <source>
        <dbReference type="EMBL" id="VDI46549.1"/>
    </source>
</evidence>
<dbReference type="SMART" id="SM00450">
    <property type="entry name" value="RHOD"/>
    <property type="match status" value="1"/>
</dbReference>
<dbReference type="PRINTS" id="PR00716">
    <property type="entry name" value="MPIPHPHTASE"/>
</dbReference>
<accession>A0A8B6FDN4</accession>
<dbReference type="GO" id="GO:0004725">
    <property type="term" value="F:protein tyrosine phosphatase activity"/>
    <property type="evidence" value="ECO:0007669"/>
    <property type="project" value="UniProtKB-UniRule"/>
</dbReference>
<dbReference type="AlphaFoldDB" id="A0A8B6FDN4"/>
<dbReference type="GO" id="GO:0009794">
    <property type="term" value="P:regulation of mitotic cell cycle, embryonic"/>
    <property type="evidence" value="ECO:0007669"/>
    <property type="project" value="UniProtKB-ARBA"/>
</dbReference>
<comment type="caution">
    <text evidence="9">The sequence shown here is derived from an EMBL/GenBank/DDBJ whole genome shotgun (WGS) entry which is preliminary data.</text>
</comment>
<evidence type="ECO:0000256" key="4">
    <source>
        <dbReference type="ARBA" id="ARBA00022912"/>
    </source>
</evidence>
<dbReference type="GO" id="GO:0032502">
    <property type="term" value="P:developmental process"/>
    <property type="evidence" value="ECO:0007669"/>
    <property type="project" value="UniProtKB-ARBA"/>
</dbReference>
<dbReference type="SUPFAM" id="SSF52821">
    <property type="entry name" value="Rhodanese/Cell cycle control phosphatase"/>
    <property type="match status" value="1"/>
</dbReference>